<proteinExistence type="predicted"/>
<feature type="compositionally biased region" description="Gly residues" evidence="1">
    <location>
        <begin position="388"/>
        <end position="404"/>
    </location>
</feature>
<dbReference type="RefSeq" id="WP_343947715.1">
    <property type="nucleotide sequence ID" value="NZ_BAAAHQ010000001.1"/>
</dbReference>
<feature type="compositionally biased region" description="Pro residues" evidence="1">
    <location>
        <begin position="640"/>
        <end position="651"/>
    </location>
</feature>
<name>A0ABP3Z450_9ACTN</name>
<feature type="compositionally biased region" description="Basic residues" evidence="1">
    <location>
        <begin position="426"/>
        <end position="435"/>
    </location>
</feature>
<evidence type="ECO:0000313" key="3">
    <source>
        <dbReference type="Proteomes" id="UP001501578"/>
    </source>
</evidence>
<feature type="compositionally biased region" description="Low complexity" evidence="1">
    <location>
        <begin position="652"/>
        <end position="671"/>
    </location>
</feature>
<feature type="compositionally biased region" description="Basic and acidic residues" evidence="1">
    <location>
        <begin position="569"/>
        <end position="590"/>
    </location>
</feature>
<evidence type="ECO:0000256" key="1">
    <source>
        <dbReference type="SAM" id="MobiDB-lite"/>
    </source>
</evidence>
<feature type="compositionally biased region" description="Low complexity" evidence="1">
    <location>
        <begin position="680"/>
        <end position="702"/>
    </location>
</feature>
<dbReference type="EMBL" id="BAAAHQ010000001">
    <property type="protein sequence ID" value="GAA0912065.1"/>
    <property type="molecule type" value="Genomic_DNA"/>
</dbReference>
<feature type="region of interest" description="Disordered" evidence="1">
    <location>
        <begin position="257"/>
        <end position="444"/>
    </location>
</feature>
<feature type="compositionally biased region" description="Basic and acidic residues" evidence="1">
    <location>
        <begin position="613"/>
        <end position="622"/>
    </location>
</feature>
<feature type="compositionally biased region" description="Low complexity" evidence="1">
    <location>
        <begin position="591"/>
        <end position="611"/>
    </location>
</feature>
<feature type="compositionally biased region" description="Low complexity" evidence="1">
    <location>
        <begin position="287"/>
        <end position="315"/>
    </location>
</feature>
<dbReference type="Proteomes" id="UP001501578">
    <property type="component" value="Unassembled WGS sequence"/>
</dbReference>
<feature type="compositionally biased region" description="Gly residues" evidence="1">
    <location>
        <begin position="412"/>
        <end position="424"/>
    </location>
</feature>
<accession>A0ABP3Z450</accession>
<feature type="compositionally biased region" description="Low complexity" evidence="1">
    <location>
        <begin position="723"/>
        <end position="735"/>
    </location>
</feature>
<comment type="caution">
    <text evidence="2">The sequence shown here is derived from an EMBL/GenBank/DDBJ whole genome shotgun (WGS) entry which is preliminary data.</text>
</comment>
<sequence>MLDDETRSAVSVLSEEYGTVLFDYCHTELSPELAARAAAGALLAAHLDRARLKDGSRRTAWLYALARVHRSATALDHPASTGSWHRPGPMGDMLAPALATLESQHRELLDLSLRHRLGHVDIALIFDAGAVEVEAVLAEGAARLERWFAAVSAAGAPGGCAVMAELLGRWLGGPSRQGRTRIGGHLDACAACQAVPATLPAEALLSGHRMVGVPGALADWLPDRRAPLAWRADGFPVQARSLADATITAPMAALSGLDPANTAKSRDRVYTTSASRDIGSGSGDSGPGRPSSRFGPSASPAFGSGVSGGSPASPVDAVHPVGTAAGAGSWPEAGAAASGQDPPSVPRALPLYTPAPARRDDERHSPAARKDATSQAGTPPDGTPHGDASGGGPPRGGTPGGGTPHGRAPHGGAPGDGEPGGGGSRKAPRSGRKGGKAGEFRSWERHGGQWEEFWRNRPDESNPEARLSVRSVARVGVLVGAGVLVAGLAWTGMHTQVQPARVAGAAIPQPLPVPTESVIEVPPGATVPEQPPPSARRPEDPRDRARPPTTAPVRAERPDDPLRSPTKAPTKDSAKDPAKDPTKAPVKDPAKGPAKAPTKAPTKAPNKAPATREPTRTPERAQQRTPTAEPTRERQQALAKPPPLPKPPPPTARLSSSSASLGSGRSGSLSLDCTGSCQITSASGSNGISVSGSSYSVSAPTSRPGCPGPDSTESGTISVSWSGTTTGNGTTTEGTATGGGTLTMSVSWTVARDKGTYVPDMNGGGYWSNCGPNSSG</sequence>
<keyword evidence="3" id="KW-1185">Reference proteome</keyword>
<feature type="compositionally biased region" description="Polar residues" evidence="1">
    <location>
        <begin position="711"/>
        <end position="722"/>
    </location>
</feature>
<feature type="region of interest" description="Disordered" evidence="1">
    <location>
        <begin position="514"/>
        <end position="742"/>
    </location>
</feature>
<protein>
    <submittedName>
        <fullName evidence="2">Uncharacterized protein</fullName>
    </submittedName>
</protein>
<organism evidence="2 3">
    <name type="scientific">Nonomuraea longicatena</name>
    <dbReference type="NCBI Taxonomy" id="83682"/>
    <lineage>
        <taxon>Bacteria</taxon>
        <taxon>Bacillati</taxon>
        <taxon>Actinomycetota</taxon>
        <taxon>Actinomycetes</taxon>
        <taxon>Streptosporangiales</taxon>
        <taxon>Streptosporangiaceae</taxon>
        <taxon>Nonomuraea</taxon>
    </lineage>
</organism>
<gene>
    <name evidence="2" type="ORF">GCM10009560_02090</name>
</gene>
<feature type="compositionally biased region" description="Basic and acidic residues" evidence="1">
    <location>
        <begin position="357"/>
        <end position="372"/>
    </location>
</feature>
<reference evidence="3" key="1">
    <citation type="journal article" date="2019" name="Int. J. Syst. Evol. Microbiol.">
        <title>The Global Catalogue of Microorganisms (GCM) 10K type strain sequencing project: providing services to taxonomists for standard genome sequencing and annotation.</title>
        <authorList>
            <consortium name="The Broad Institute Genomics Platform"/>
            <consortium name="The Broad Institute Genome Sequencing Center for Infectious Disease"/>
            <person name="Wu L."/>
            <person name="Ma J."/>
        </authorList>
    </citation>
    <scope>NUCLEOTIDE SEQUENCE [LARGE SCALE GENOMIC DNA]</scope>
    <source>
        <strain evidence="3">JCM 11136</strain>
    </source>
</reference>
<feature type="compositionally biased region" description="Basic and acidic residues" evidence="1">
    <location>
        <begin position="536"/>
        <end position="546"/>
    </location>
</feature>
<evidence type="ECO:0000313" key="2">
    <source>
        <dbReference type="EMBL" id="GAA0912065.1"/>
    </source>
</evidence>